<protein>
    <recommendedName>
        <fullName evidence="5">K Homology domain-containing protein</fullName>
    </recommendedName>
</protein>
<keyword evidence="4" id="KW-1185">Reference proteome</keyword>
<name>A0A8J4YL39_CHIOP</name>
<feature type="coiled-coil region" evidence="1">
    <location>
        <begin position="100"/>
        <end position="127"/>
    </location>
</feature>
<keyword evidence="1" id="KW-0175">Coiled coil</keyword>
<organism evidence="3 4">
    <name type="scientific">Chionoecetes opilio</name>
    <name type="common">Atlantic snow crab</name>
    <name type="synonym">Cancer opilio</name>
    <dbReference type="NCBI Taxonomy" id="41210"/>
    <lineage>
        <taxon>Eukaryota</taxon>
        <taxon>Metazoa</taxon>
        <taxon>Ecdysozoa</taxon>
        <taxon>Arthropoda</taxon>
        <taxon>Crustacea</taxon>
        <taxon>Multicrustacea</taxon>
        <taxon>Malacostraca</taxon>
        <taxon>Eumalacostraca</taxon>
        <taxon>Eucarida</taxon>
        <taxon>Decapoda</taxon>
        <taxon>Pleocyemata</taxon>
        <taxon>Brachyura</taxon>
        <taxon>Eubrachyura</taxon>
        <taxon>Majoidea</taxon>
        <taxon>Majidae</taxon>
        <taxon>Chionoecetes</taxon>
    </lineage>
</organism>
<comment type="caution">
    <text evidence="3">The sequence shown here is derived from an EMBL/GenBank/DDBJ whole genome shotgun (WGS) entry which is preliminary data.</text>
</comment>
<evidence type="ECO:0000256" key="2">
    <source>
        <dbReference type="SAM" id="MobiDB-lite"/>
    </source>
</evidence>
<evidence type="ECO:0008006" key="5">
    <source>
        <dbReference type="Google" id="ProtNLM"/>
    </source>
</evidence>
<feature type="region of interest" description="Disordered" evidence="2">
    <location>
        <begin position="73"/>
        <end position="99"/>
    </location>
</feature>
<dbReference type="Proteomes" id="UP000770661">
    <property type="component" value="Unassembled WGS sequence"/>
</dbReference>
<dbReference type="AlphaFoldDB" id="A0A8J4YL39"/>
<evidence type="ECO:0000313" key="3">
    <source>
        <dbReference type="EMBL" id="KAG0728983.1"/>
    </source>
</evidence>
<evidence type="ECO:0000313" key="4">
    <source>
        <dbReference type="Proteomes" id="UP000770661"/>
    </source>
</evidence>
<proteinExistence type="predicted"/>
<gene>
    <name evidence="3" type="ORF">GWK47_031297</name>
</gene>
<evidence type="ECO:0000256" key="1">
    <source>
        <dbReference type="SAM" id="Coils"/>
    </source>
</evidence>
<feature type="region of interest" description="Disordered" evidence="2">
    <location>
        <begin position="131"/>
        <end position="158"/>
    </location>
</feature>
<dbReference type="EMBL" id="JACEEZ010001614">
    <property type="protein sequence ID" value="KAG0728983.1"/>
    <property type="molecule type" value="Genomic_DNA"/>
</dbReference>
<sequence length="158" mass="17004">MVRYPSDLYLQRKMQVCPFHMASRSAGMCGSRGGKKLGDGVCWPVPPGRRRHVIGPRGDTVQKLRKDFPNVARDGAPATRIAPPSTSASKGPKSQVAAAAKDITGRLEVIEAQLREAAERRKKNRVKVVVDVAPNTRHHLVGPGGEQGHQAGSENTPA</sequence>
<reference evidence="3" key="1">
    <citation type="submission" date="2020-07" db="EMBL/GenBank/DDBJ databases">
        <title>The High-quality genome of the commercially important snow crab, Chionoecetes opilio.</title>
        <authorList>
            <person name="Jeong J.-H."/>
            <person name="Ryu S."/>
        </authorList>
    </citation>
    <scope>NUCLEOTIDE SEQUENCE</scope>
    <source>
        <strain evidence="3">MADBK_172401_WGS</strain>
        <tissue evidence="3">Digestive gland</tissue>
    </source>
</reference>
<accession>A0A8J4YL39</accession>